<evidence type="ECO:0000313" key="5">
    <source>
        <dbReference type="EMBL" id="STX34309.1"/>
    </source>
</evidence>
<dbReference type="STRING" id="28085.Lcin_1831"/>
<dbReference type="Gene3D" id="3.60.21.10">
    <property type="match status" value="1"/>
</dbReference>
<dbReference type="EMBL" id="LNXX01000031">
    <property type="protein sequence ID" value="KTC84798.1"/>
    <property type="molecule type" value="Genomic_DNA"/>
</dbReference>
<dbReference type="PANTHER" id="PTHR10340">
    <property type="entry name" value="SPHINGOMYELIN PHOSPHODIESTERASE"/>
    <property type="match status" value="1"/>
</dbReference>
<dbReference type="EMBL" id="UGNX01000001">
    <property type="protein sequence ID" value="STX34309.1"/>
    <property type="molecule type" value="Genomic_DNA"/>
</dbReference>
<dbReference type="OrthoDB" id="5642456at2"/>
<dbReference type="SUPFAM" id="SSF56300">
    <property type="entry name" value="Metallo-dependent phosphatases"/>
    <property type="match status" value="1"/>
</dbReference>
<evidence type="ECO:0000313" key="7">
    <source>
        <dbReference type="Proteomes" id="UP000255316"/>
    </source>
</evidence>
<accession>A0A378IGH2</accession>
<protein>
    <submittedName>
        <fullName evidence="5">Sphingomyelin phosphodiesterase</fullName>
    </submittedName>
</protein>
<dbReference type="InterPro" id="IPR029052">
    <property type="entry name" value="Metallo-depent_PP-like"/>
</dbReference>
<feature type="domain" description="Calcineurin-like phosphoesterase" evidence="3">
    <location>
        <begin position="23"/>
        <end position="242"/>
    </location>
</feature>
<dbReference type="GO" id="GO:0016787">
    <property type="term" value="F:hydrolase activity"/>
    <property type="evidence" value="ECO:0007669"/>
    <property type="project" value="UniProtKB-KW"/>
</dbReference>
<reference evidence="5 7" key="2">
    <citation type="submission" date="2018-06" db="EMBL/GenBank/DDBJ databases">
        <authorList>
            <consortium name="Pathogen Informatics"/>
            <person name="Doyle S."/>
        </authorList>
    </citation>
    <scope>NUCLEOTIDE SEQUENCE [LARGE SCALE GENOMIC DNA]</scope>
    <source>
        <strain evidence="5 7">NCTC12438</strain>
    </source>
</reference>
<evidence type="ECO:0000256" key="2">
    <source>
        <dbReference type="ARBA" id="ARBA00023180"/>
    </source>
</evidence>
<evidence type="ECO:0000256" key="1">
    <source>
        <dbReference type="ARBA" id="ARBA00022801"/>
    </source>
</evidence>
<name>A0A378IGH2_9GAMM</name>
<proteinExistence type="predicted"/>
<dbReference type="Proteomes" id="UP000255316">
    <property type="component" value="Unassembled WGS sequence"/>
</dbReference>
<keyword evidence="2" id="KW-0325">Glycoprotein</keyword>
<evidence type="ECO:0000313" key="4">
    <source>
        <dbReference type="EMBL" id="KTC84798.1"/>
    </source>
</evidence>
<evidence type="ECO:0000259" key="3">
    <source>
        <dbReference type="Pfam" id="PF00149"/>
    </source>
</evidence>
<keyword evidence="1" id="KW-0378">Hydrolase</keyword>
<dbReference type="Proteomes" id="UP000054854">
    <property type="component" value="Unassembled WGS sequence"/>
</dbReference>
<dbReference type="InterPro" id="IPR004843">
    <property type="entry name" value="Calcineurin-like_PHP"/>
</dbReference>
<reference evidence="4 6" key="1">
    <citation type="submission" date="2015-11" db="EMBL/GenBank/DDBJ databases">
        <title>Genomic analysis of 38 Legionella species identifies large and diverse effector repertoires.</title>
        <authorList>
            <person name="Burstein D."/>
            <person name="Amaro F."/>
            <person name="Zusman T."/>
            <person name="Lifshitz Z."/>
            <person name="Cohen O."/>
            <person name="Gilbert J.A."/>
            <person name="Pupko T."/>
            <person name="Shuman H.A."/>
            <person name="Segal G."/>
        </authorList>
    </citation>
    <scope>NUCLEOTIDE SEQUENCE [LARGE SCALE GENOMIC DNA]</scope>
    <source>
        <strain evidence="4 6">CDC#72-OH-14</strain>
    </source>
</reference>
<evidence type="ECO:0000313" key="6">
    <source>
        <dbReference type="Proteomes" id="UP000054854"/>
    </source>
</evidence>
<dbReference type="Pfam" id="PF00149">
    <property type="entry name" value="Metallophos"/>
    <property type="match status" value="1"/>
</dbReference>
<dbReference type="RefSeq" id="WP_058465001.1">
    <property type="nucleotide sequence ID" value="NZ_CAAAHQ010000053.1"/>
</dbReference>
<keyword evidence="6" id="KW-1185">Reference proteome</keyword>
<gene>
    <name evidence="4" type="ORF">Lcin_1831</name>
    <name evidence="5" type="ORF">NCTC12438_00907</name>
</gene>
<organism evidence="5 7">
    <name type="scientific">Legionella cincinnatiensis</name>
    <dbReference type="NCBI Taxonomy" id="28085"/>
    <lineage>
        <taxon>Bacteria</taxon>
        <taxon>Pseudomonadati</taxon>
        <taxon>Pseudomonadota</taxon>
        <taxon>Gammaproteobacteria</taxon>
        <taxon>Legionellales</taxon>
        <taxon>Legionellaceae</taxon>
        <taxon>Legionella</taxon>
    </lineage>
</organism>
<dbReference type="PANTHER" id="PTHR10340:SF57">
    <property type="entry name" value="METALLOPHOS DOMAIN-CONTAINING PROTEIN"/>
    <property type="match status" value="1"/>
</dbReference>
<sequence length="383" mass="44170">MKSLFKLIFLISWFIHAAYANLNFLTISDIHYGENNVARDGEDTGPEFLNITMKKFKKLSKQVDFILCLGDLPTHSLFNTTTKGAYEKKVFDELYVNDVGLKPIFYVTGNNDSLSGNYQPFRANGVSPLNFATNWHGACAHCKELIINDDHMYHDGYYSSYVIPGNKKIILIALNANQWAETPLLSPYPHQKKDALEQLSWLNQQLKEHHAEQLLIAMHEPPGDSYIGKPVWRKQYLKKFINILNKNQQSYGEITLLTSHSHMDEFRKIHLDNGTNIYGFSTPGISRNHHNYPGMKVFSLNKKMKVDNFTTYYTSHLDKWGNQQYQALNNPNAIFPYCRNKTLSQCLNELNMQQICDYEEQGLFYGVKSPIVPNDCNKVYKVN</sequence>
<dbReference type="AlphaFoldDB" id="A0A378IGH2"/>